<proteinExistence type="predicted"/>
<keyword evidence="1" id="KW-0863">Zinc-finger</keyword>
<sequence>MHTPSECPVASRDSPSPHHHDENVATPAAAHELVGESSQLGQSPPAGFSSWMDMLVDDAPTRWNGILLAPTSYGTTHRQQEDAVSPLSVVSAHSFPDANEEHMFSFGGEEPVVQHDLLGFEGYVAGALFLSDPYAAGSTSPLLPSLEEFRNLSDDGHYLPQSNHAAQSPPVPEEQDYEQEQQVSLAAAENHPSSLSVLSSSQFPVGIPSATHQVQADHRPWQSTSSHCYPPSFASNLQATSNARGLHQPNNDILVGQPEHVGITTSGYDTHRPPSFQGPYLDSVAPSSSTFPSSDPVNDPVNPLHEGYYPSSVRRPVVYSGMAASPVSGGSPSLAGSPIPPSVPQSWVSSHRASTSEGTMPRLQPLIPVDPDPTPRLVQRAANCRSSRRSTRKAANMPYPPVDTSLPGNDRSGLYALHSSLSPPQFSPSTSQFLHPDDTWERQDQQGSSSDVPVAPTTQGSRAKAFTQPGGLSQSATSDISGSPGPPDTVTEDRTSPAPSIARTLLRPIRQTVATLQTRIAARRRRKNQDVPGKHICHICGQDLTTKINLTRHVRAHEGNDRPFKCPKCGNGFTTDADCKRHRKNSCKGSGDKGEGSSK</sequence>
<feature type="region of interest" description="Disordered" evidence="2">
    <location>
        <begin position="323"/>
        <end position="500"/>
    </location>
</feature>
<reference evidence="5" key="1">
    <citation type="submission" date="2024-06" db="EMBL/GenBank/DDBJ databases">
        <title>Multi-omics analyses provide insights into the biosynthesis of the anticancer antibiotic pleurotin in Hohenbuehelia grisea.</title>
        <authorList>
            <person name="Weaver J.A."/>
            <person name="Alberti F."/>
        </authorList>
    </citation>
    <scope>NUCLEOTIDE SEQUENCE [LARGE SCALE GENOMIC DNA]</scope>
    <source>
        <strain evidence="5">T-177</strain>
    </source>
</reference>
<dbReference type="InterPro" id="IPR036236">
    <property type="entry name" value="Znf_C2H2_sf"/>
</dbReference>
<gene>
    <name evidence="4" type="ORF">HGRIS_004430</name>
</gene>
<evidence type="ECO:0000259" key="3">
    <source>
        <dbReference type="PROSITE" id="PS50157"/>
    </source>
</evidence>
<dbReference type="PROSITE" id="PS50157">
    <property type="entry name" value="ZINC_FINGER_C2H2_2"/>
    <property type="match status" value="2"/>
</dbReference>
<feature type="domain" description="C2H2-type" evidence="3">
    <location>
        <begin position="564"/>
        <end position="594"/>
    </location>
</feature>
<dbReference type="InterPro" id="IPR013087">
    <property type="entry name" value="Znf_C2H2_type"/>
</dbReference>
<evidence type="ECO:0000256" key="2">
    <source>
        <dbReference type="SAM" id="MobiDB-lite"/>
    </source>
</evidence>
<feature type="compositionally biased region" description="Polar residues" evidence="2">
    <location>
        <begin position="470"/>
        <end position="481"/>
    </location>
</feature>
<dbReference type="SMART" id="SM00355">
    <property type="entry name" value="ZnF_C2H2"/>
    <property type="match status" value="2"/>
</dbReference>
<dbReference type="PROSITE" id="PS00028">
    <property type="entry name" value="ZINC_FINGER_C2H2_1"/>
    <property type="match status" value="1"/>
</dbReference>
<feature type="compositionally biased region" description="Low complexity" evidence="2">
    <location>
        <begin position="419"/>
        <end position="434"/>
    </location>
</feature>
<organism evidence="4 5">
    <name type="scientific">Hohenbuehelia grisea</name>
    <dbReference type="NCBI Taxonomy" id="104357"/>
    <lineage>
        <taxon>Eukaryota</taxon>
        <taxon>Fungi</taxon>
        <taxon>Dikarya</taxon>
        <taxon>Basidiomycota</taxon>
        <taxon>Agaricomycotina</taxon>
        <taxon>Agaricomycetes</taxon>
        <taxon>Agaricomycetidae</taxon>
        <taxon>Agaricales</taxon>
        <taxon>Pleurotineae</taxon>
        <taxon>Pleurotaceae</taxon>
        <taxon>Hohenbuehelia</taxon>
    </lineage>
</organism>
<comment type="caution">
    <text evidence="4">The sequence shown here is derived from an EMBL/GenBank/DDBJ whole genome shotgun (WGS) entry which is preliminary data.</text>
</comment>
<feature type="compositionally biased region" description="Basic and acidic residues" evidence="2">
    <location>
        <begin position="435"/>
        <end position="444"/>
    </location>
</feature>
<evidence type="ECO:0000313" key="4">
    <source>
        <dbReference type="EMBL" id="KAL0953171.1"/>
    </source>
</evidence>
<name>A0ABR3JD19_9AGAR</name>
<feature type="region of interest" description="Disordered" evidence="2">
    <location>
        <begin position="580"/>
        <end position="599"/>
    </location>
</feature>
<dbReference type="Proteomes" id="UP001556367">
    <property type="component" value="Unassembled WGS sequence"/>
</dbReference>
<dbReference type="EMBL" id="JASNQZ010000008">
    <property type="protein sequence ID" value="KAL0953171.1"/>
    <property type="molecule type" value="Genomic_DNA"/>
</dbReference>
<keyword evidence="5" id="KW-1185">Reference proteome</keyword>
<feature type="compositionally biased region" description="Basic and acidic residues" evidence="2">
    <location>
        <begin position="590"/>
        <end position="599"/>
    </location>
</feature>
<dbReference type="Gene3D" id="3.30.160.60">
    <property type="entry name" value="Classic Zinc Finger"/>
    <property type="match status" value="1"/>
</dbReference>
<evidence type="ECO:0000256" key="1">
    <source>
        <dbReference type="PROSITE-ProRule" id="PRU00042"/>
    </source>
</evidence>
<protein>
    <recommendedName>
        <fullName evidence="3">C2H2-type domain-containing protein</fullName>
    </recommendedName>
</protein>
<accession>A0ABR3JD19</accession>
<feature type="compositionally biased region" description="Polar residues" evidence="2">
    <location>
        <begin position="445"/>
        <end position="461"/>
    </location>
</feature>
<feature type="region of interest" description="Disordered" evidence="2">
    <location>
        <begin position="1"/>
        <end position="46"/>
    </location>
</feature>
<feature type="domain" description="C2H2-type" evidence="3">
    <location>
        <begin position="535"/>
        <end position="562"/>
    </location>
</feature>
<dbReference type="SUPFAM" id="SSF57667">
    <property type="entry name" value="beta-beta-alpha zinc fingers"/>
    <property type="match status" value="1"/>
</dbReference>
<evidence type="ECO:0000313" key="5">
    <source>
        <dbReference type="Proteomes" id="UP001556367"/>
    </source>
</evidence>
<keyword evidence="1" id="KW-0479">Metal-binding</keyword>
<feature type="region of interest" description="Disordered" evidence="2">
    <location>
        <begin position="153"/>
        <end position="181"/>
    </location>
</feature>
<keyword evidence="1" id="KW-0862">Zinc</keyword>
<feature type="compositionally biased region" description="Polar residues" evidence="2">
    <location>
        <begin position="344"/>
        <end position="358"/>
    </location>
</feature>